<feature type="region of interest" description="Disordered" evidence="1">
    <location>
        <begin position="737"/>
        <end position="757"/>
    </location>
</feature>
<name>A0A2A4HR24_9GAMM</name>
<dbReference type="InterPro" id="IPR029044">
    <property type="entry name" value="Nucleotide-diphossugar_trans"/>
</dbReference>
<reference evidence="4" key="1">
    <citation type="submission" date="2017-09" db="EMBL/GenBank/DDBJ databases">
        <authorList>
            <person name="Cho G.-S."/>
            <person name="Oguntoyinbo F.A."/>
            <person name="Cnockaert M."/>
            <person name="Kabisch J."/>
            <person name="Neve H."/>
            <person name="Bockelmann W."/>
            <person name="Wenning M."/>
            <person name="Franz C.M."/>
            <person name="Vandamme P."/>
        </authorList>
    </citation>
    <scope>NUCLEOTIDE SEQUENCE [LARGE SCALE GENOMIC DNA]</scope>
    <source>
        <strain evidence="4">MBT G8648</strain>
    </source>
</reference>
<dbReference type="SUPFAM" id="SSF53448">
    <property type="entry name" value="Nucleotide-diphospho-sugar transferases"/>
    <property type="match status" value="1"/>
</dbReference>
<evidence type="ECO:0000313" key="4">
    <source>
        <dbReference type="Proteomes" id="UP000218677"/>
    </source>
</evidence>
<dbReference type="PANTHER" id="PTHR22916:SF3">
    <property type="entry name" value="UDP-GLCNAC:BETAGAL BETA-1,3-N-ACETYLGLUCOSAMINYLTRANSFERASE-LIKE PROTEIN 1"/>
    <property type="match status" value="1"/>
</dbReference>
<evidence type="ECO:0000256" key="1">
    <source>
        <dbReference type="SAM" id="MobiDB-lite"/>
    </source>
</evidence>
<dbReference type="GO" id="GO:0016758">
    <property type="term" value="F:hexosyltransferase activity"/>
    <property type="evidence" value="ECO:0007669"/>
    <property type="project" value="UniProtKB-ARBA"/>
</dbReference>
<dbReference type="GO" id="GO:0006629">
    <property type="term" value="P:lipid metabolic process"/>
    <property type="evidence" value="ECO:0007669"/>
    <property type="project" value="InterPro"/>
</dbReference>
<dbReference type="Gene3D" id="3.90.550.10">
    <property type="entry name" value="Spore Coat Polysaccharide Biosynthesis Protein SpsA, Chain A"/>
    <property type="match status" value="1"/>
</dbReference>
<feature type="domain" description="PI-PLC Y-box" evidence="2">
    <location>
        <begin position="122"/>
        <end position="193"/>
    </location>
</feature>
<protein>
    <recommendedName>
        <fullName evidence="2">PI-PLC Y-box domain-containing protein</fullName>
    </recommendedName>
</protein>
<dbReference type="EMBL" id="NWUX01000003">
    <property type="protein sequence ID" value="PCF96494.1"/>
    <property type="molecule type" value="Genomic_DNA"/>
</dbReference>
<evidence type="ECO:0000313" key="3">
    <source>
        <dbReference type="EMBL" id="PCF96494.1"/>
    </source>
</evidence>
<accession>A0A2A4HR24</accession>
<dbReference type="PROSITE" id="PS50008">
    <property type="entry name" value="PIPLC_Y_DOMAIN"/>
    <property type="match status" value="1"/>
</dbReference>
<dbReference type="Proteomes" id="UP000218677">
    <property type="component" value="Unassembled WGS sequence"/>
</dbReference>
<organism evidence="3 4">
    <name type="scientific">Vreelandella nigrificans</name>
    <dbReference type="NCBI Taxonomy" id="2042704"/>
    <lineage>
        <taxon>Bacteria</taxon>
        <taxon>Pseudomonadati</taxon>
        <taxon>Pseudomonadota</taxon>
        <taxon>Gammaproteobacteria</taxon>
        <taxon>Oceanospirillales</taxon>
        <taxon>Halomonadaceae</taxon>
        <taxon>Vreelandella</taxon>
    </lineage>
</organism>
<comment type="caution">
    <text evidence="3">The sequence shown here is derived from an EMBL/GenBank/DDBJ whole genome shotgun (WGS) entry which is preliminary data.</text>
</comment>
<dbReference type="OrthoDB" id="255821at2"/>
<dbReference type="PANTHER" id="PTHR22916">
    <property type="entry name" value="GLYCOSYLTRANSFERASE"/>
    <property type="match status" value="1"/>
</dbReference>
<dbReference type="GO" id="GO:0035556">
    <property type="term" value="P:intracellular signal transduction"/>
    <property type="evidence" value="ECO:0007669"/>
    <property type="project" value="InterPro"/>
</dbReference>
<dbReference type="Pfam" id="PF00534">
    <property type="entry name" value="Glycos_transf_1"/>
    <property type="match status" value="1"/>
</dbReference>
<dbReference type="Pfam" id="PF00535">
    <property type="entry name" value="Glycos_transf_2"/>
    <property type="match status" value="1"/>
</dbReference>
<evidence type="ECO:0000259" key="2">
    <source>
        <dbReference type="PROSITE" id="PS50008"/>
    </source>
</evidence>
<proteinExistence type="predicted"/>
<dbReference type="InterPro" id="IPR001711">
    <property type="entry name" value="PLipase_C_Pinositol-sp_Y"/>
</dbReference>
<dbReference type="InterPro" id="IPR001173">
    <property type="entry name" value="Glyco_trans_2-like"/>
</dbReference>
<dbReference type="AlphaFoldDB" id="A0A2A4HR24"/>
<gene>
    <name evidence="3" type="ORF">CPA45_05580</name>
</gene>
<sequence length="1170" mass="131260">MVKTPAKPDTHKRRPRILWANPFCLLDTSSGASMTVRQMLLQLVASGYDVQVLGATVFDNPKGMGRLKEQFPDLSSHLHQLIKAEDGPLTHQLVVGYSHNRSHLTSHEEGLWYSQYLYMLDSFKPDVVWYFGGQTLEMLIANEARDRGIPVAFYLANGHYKAPNWCRDVDLILTDSQATADMYRKAVGYVAKPVGKFIAPESFIADHHERKRLLFVNPSWQKGASVFVQLAEKLERERPDIELEVVEARADWSAVLRETTQRMGKQCSALSNVTITANTSDMRGPYSRARVLVAPSLWWESSGRVLAEAMLNGIPALITNRGGMPEMIDGAGIAFDFPKVCYEEPYQHLLSEEELQPLVDAVISFFDDEALYQDYVARAWQVGKEKHHLNRATDRLLSALTPLVRLRAGNKDFTINQKKRHRQRLASQATKPKFKVDNSLQQLVSVKSGGQQSSETQANRLWLTDDFAWQFKGKVIVLDNRASLIKSGLAGQMAATKAFGIVAFDPASEVKDAKQYEGSETIQVFQHALLGDGSAATLYACVAPEMTSTLTPLPAEKLPKRHHLGAKPLAELPISSIALDSINGLESLDWLILDELSDAMAILEHGKKSLTDTLLIQARVPFQLTHEKQPSLAELQHWASRNNFRFYRFHNLRHHSHLPEELNARSPCATEQESADVLFLPSHERMAVLGDENKTKLAFILSTVFAAHDIAFELIAEVSQEKALEFLEAQKILPKTPAPSSGNTIPPPAGPSIPQNEHVKGEPVVSVVCATYNHVDFIEDAIKGFVAQKTDFPFEVIIHDDASTDGTQEVIKKYARKYPELIRPIYQIENQYSQGKRVGQLVKVSNSTKYIASCEGDDYWTDSNKLQLQFDFMESNPEYSVCYHNAVVVKGDKLISQSKLPGREKRDFSREDLLLNNCFLLTLSRFCRKSEVLAESIPERVRVSNGDNLTISRLGLLGKGKYLDGINPAVYRQHNQSVWSSKSSVDKSLMLSNSLNWIGVFHEREGRKKVSEFYYNKSKAVANVGYIENKEIPDDLRNKLGRLKIGKPCDILEFSSLGNLLFKGSNNAVKSGNGDINTFVIDMDGVDFKTPAKHYKVAVVSDYSCFSDKPEKLAREVVKISSSVVVMSPEEKDNVVCEKIKKVFSNYAKKTYLLDNSSMVFYLFEKGVKV</sequence>
<dbReference type="GO" id="GO:0004435">
    <property type="term" value="F:phosphatidylinositol-4,5-bisphosphate phospholipase C activity"/>
    <property type="evidence" value="ECO:0007669"/>
    <property type="project" value="InterPro"/>
</dbReference>
<dbReference type="SUPFAM" id="SSF53756">
    <property type="entry name" value="UDP-Glycosyltransferase/glycogen phosphorylase"/>
    <property type="match status" value="1"/>
</dbReference>
<dbReference type="Gene3D" id="3.40.50.2000">
    <property type="entry name" value="Glycogen Phosphorylase B"/>
    <property type="match status" value="1"/>
</dbReference>
<keyword evidence="4" id="KW-1185">Reference proteome</keyword>
<dbReference type="InterPro" id="IPR001296">
    <property type="entry name" value="Glyco_trans_1"/>
</dbReference>